<evidence type="ECO:0000313" key="3">
    <source>
        <dbReference type="Proteomes" id="UP000254425"/>
    </source>
</evidence>
<evidence type="ECO:0000313" key="2">
    <source>
        <dbReference type="EMBL" id="AXK37091.1"/>
    </source>
</evidence>
<protein>
    <submittedName>
        <fullName evidence="2">Uncharacterized protein</fullName>
    </submittedName>
</protein>
<accession>A0A345XZM5</accession>
<dbReference type="KEGG" id="sarm:DVA86_04805"/>
<dbReference type="AlphaFoldDB" id="A0A345XZM5"/>
<evidence type="ECO:0000256" key="1">
    <source>
        <dbReference type="SAM" id="MobiDB-lite"/>
    </source>
</evidence>
<name>A0A345XZM5_9ACTN</name>
<dbReference type="EMBL" id="CP031320">
    <property type="protein sequence ID" value="AXK37091.1"/>
    <property type="molecule type" value="Genomic_DNA"/>
</dbReference>
<keyword evidence="3" id="KW-1185">Reference proteome</keyword>
<gene>
    <name evidence="2" type="ORF">DVA86_04805</name>
</gene>
<organism evidence="2 3">
    <name type="scientific">Streptomyces armeniacus</name>
    <dbReference type="NCBI Taxonomy" id="83291"/>
    <lineage>
        <taxon>Bacteria</taxon>
        <taxon>Bacillati</taxon>
        <taxon>Actinomycetota</taxon>
        <taxon>Actinomycetes</taxon>
        <taxon>Kitasatosporales</taxon>
        <taxon>Streptomycetaceae</taxon>
        <taxon>Streptomyces</taxon>
    </lineage>
</organism>
<sequence>MLVGGGALATVAVAGIVAVAVVNEGGGKSSADPSSSLPTPEDIPSSPGQPEPSFKEDRPPAPPEDFIGDPQKDTAPLSTETLFPDETVTVNGRKYARAATDSAKKCTSGAQAGLGPVLEKNGCGRFFRATYERGGLAFTLGIAVFDSKAAASAVKAGYKPNVASLSGGGVPTYCRSVTCRTTVNALGRYAFFTIAGHTDGKPAGASDEQAKQVALDGSEFGYGRILQRGKDQSAAEASAR</sequence>
<feature type="region of interest" description="Disordered" evidence="1">
    <location>
        <begin position="25"/>
        <end position="79"/>
    </location>
</feature>
<proteinExistence type="predicted"/>
<dbReference type="Proteomes" id="UP000254425">
    <property type="component" value="Chromosome"/>
</dbReference>
<reference evidence="2 3" key="1">
    <citation type="submission" date="2018-07" db="EMBL/GenBank/DDBJ databases">
        <title>Draft genome of the type strain Streptomyces armeniacus ATCC 15676.</title>
        <authorList>
            <person name="Labana P."/>
            <person name="Gosse J.T."/>
            <person name="Boddy C.N."/>
        </authorList>
    </citation>
    <scope>NUCLEOTIDE SEQUENCE [LARGE SCALE GENOMIC DNA]</scope>
    <source>
        <strain evidence="2 3">ATCC 15676</strain>
    </source>
</reference>